<feature type="compositionally biased region" description="Polar residues" evidence="5">
    <location>
        <begin position="69"/>
        <end position="81"/>
    </location>
</feature>
<dbReference type="InterPro" id="IPR001965">
    <property type="entry name" value="Znf_PHD"/>
</dbReference>
<feature type="domain" description="PHD-type" evidence="6">
    <location>
        <begin position="622"/>
        <end position="671"/>
    </location>
</feature>
<feature type="region of interest" description="Disordered" evidence="5">
    <location>
        <begin position="542"/>
        <end position="615"/>
    </location>
</feature>
<evidence type="ECO:0000256" key="5">
    <source>
        <dbReference type="SAM" id="MobiDB-lite"/>
    </source>
</evidence>
<reference evidence="7" key="1">
    <citation type="journal article" date="2020" name="Stud. Mycol.">
        <title>101 Dothideomycetes genomes: a test case for predicting lifestyles and emergence of pathogens.</title>
        <authorList>
            <person name="Haridas S."/>
            <person name="Albert R."/>
            <person name="Binder M."/>
            <person name="Bloem J."/>
            <person name="Labutti K."/>
            <person name="Salamov A."/>
            <person name="Andreopoulos B."/>
            <person name="Baker S."/>
            <person name="Barry K."/>
            <person name="Bills G."/>
            <person name="Bluhm B."/>
            <person name="Cannon C."/>
            <person name="Castanera R."/>
            <person name="Culley D."/>
            <person name="Daum C."/>
            <person name="Ezra D."/>
            <person name="Gonzalez J."/>
            <person name="Henrissat B."/>
            <person name="Kuo A."/>
            <person name="Liang C."/>
            <person name="Lipzen A."/>
            <person name="Lutzoni F."/>
            <person name="Magnuson J."/>
            <person name="Mondo S."/>
            <person name="Nolan M."/>
            <person name="Ohm R."/>
            <person name="Pangilinan J."/>
            <person name="Park H.-J."/>
            <person name="Ramirez L."/>
            <person name="Alfaro M."/>
            <person name="Sun H."/>
            <person name="Tritt A."/>
            <person name="Yoshinaga Y."/>
            <person name="Zwiers L.-H."/>
            <person name="Turgeon B."/>
            <person name="Goodwin S."/>
            <person name="Spatafora J."/>
            <person name="Crous P."/>
            <person name="Grigoriev I."/>
        </authorList>
    </citation>
    <scope>NUCLEOTIDE SEQUENCE</scope>
    <source>
        <strain evidence="7">CBS 121410</strain>
    </source>
</reference>
<gene>
    <name evidence="7" type="ORF">K490DRAFT_55999</name>
</gene>
<dbReference type="InterPro" id="IPR052819">
    <property type="entry name" value="Chromatin_regulatory_protein"/>
</dbReference>
<dbReference type="OrthoDB" id="5876363at2759"/>
<feature type="compositionally biased region" description="Polar residues" evidence="5">
    <location>
        <begin position="558"/>
        <end position="587"/>
    </location>
</feature>
<evidence type="ECO:0000256" key="1">
    <source>
        <dbReference type="ARBA" id="ARBA00022723"/>
    </source>
</evidence>
<comment type="caution">
    <text evidence="7">The sequence shown here is derived from an EMBL/GenBank/DDBJ whole genome shotgun (WGS) entry which is preliminary data.</text>
</comment>
<dbReference type="SMART" id="SM00249">
    <property type="entry name" value="PHD"/>
    <property type="match status" value="2"/>
</dbReference>
<dbReference type="AlphaFoldDB" id="A0A9P4HV35"/>
<evidence type="ECO:0000256" key="4">
    <source>
        <dbReference type="PROSITE-ProRule" id="PRU00146"/>
    </source>
</evidence>
<dbReference type="PROSITE" id="PS50016">
    <property type="entry name" value="ZF_PHD_2"/>
    <property type="match status" value="2"/>
</dbReference>
<keyword evidence="2 4" id="KW-0863">Zinc-finger</keyword>
<dbReference type="GO" id="GO:0008270">
    <property type="term" value="F:zinc ion binding"/>
    <property type="evidence" value="ECO:0007669"/>
    <property type="project" value="UniProtKB-KW"/>
</dbReference>
<keyword evidence="1" id="KW-0479">Metal-binding</keyword>
<dbReference type="InterPro" id="IPR013083">
    <property type="entry name" value="Znf_RING/FYVE/PHD"/>
</dbReference>
<feature type="compositionally biased region" description="Polar residues" evidence="5">
    <location>
        <begin position="304"/>
        <end position="330"/>
    </location>
</feature>
<feature type="region of interest" description="Disordered" evidence="5">
    <location>
        <begin position="441"/>
        <end position="500"/>
    </location>
</feature>
<feature type="compositionally biased region" description="Polar residues" evidence="5">
    <location>
        <begin position="489"/>
        <end position="500"/>
    </location>
</feature>
<organism evidence="7 8">
    <name type="scientific">Saccharata proteae CBS 121410</name>
    <dbReference type="NCBI Taxonomy" id="1314787"/>
    <lineage>
        <taxon>Eukaryota</taxon>
        <taxon>Fungi</taxon>
        <taxon>Dikarya</taxon>
        <taxon>Ascomycota</taxon>
        <taxon>Pezizomycotina</taxon>
        <taxon>Dothideomycetes</taxon>
        <taxon>Dothideomycetes incertae sedis</taxon>
        <taxon>Botryosphaeriales</taxon>
        <taxon>Saccharataceae</taxon>
        <taxon>Saccharata</taxon>
    </lineage>
</organism>
<dbReference type="SUPFAM" id="SSF57903">
    <property type="entry name" value="FYVE/PHD zinc finger"/>
    <property type="match status" value="2"/>
</dbReference>
<evidence type="ECO:0000313" key="7">
    <source>
        <dbReference type="EMBL" id="KAF2088600.1"/>
    </source>
</evidence>
<sequence>MPPNRATRSKPSRTSSPMVHPPTDSPTTSSSSLPPQKEKNQQTLNGWLEPPPQAPTASFEEHGFGRQGVVSNMQPLGTLPSSRDRARARAEGPRRSMLGKNGITGEDAGEPSDSPMDVEDVRRSESQNLEDVLPQIPVNKAEEEDEDYMPKAKKQTSRAAATVTRKSATPAAIQAVVEKAAEVAQNGMINGPTKPHNEVALDRILYHAIKIGDAQDKRLADALRWLEEEARHDEELRLLVRVILGREGRKASPAEWKSFERKVKDAKKIVDKRKRAADETDEHRSKRTRTSRSATDVDPIEQTPAPSNHNSINNNSEAPPPTSIENSVSDTKLKPSHPASPPEPVQHSSLQTESPGAGHRILPERFSDHKTTFANCPPASALHLDSSAPSSPMVRSNSNSSSSDLSSVDDNIADGPPPPELNGHSVAQPTAHPRQRLLLTMPKAKSSKAGSKKAAKKSSAQAVAKTPPQTTPLREIDESESEEVKQRRQQYQQGLSNVDRFNSEITDSSVRNAPVAAASASGPGALNGTDVAGDAVASLSAIGNPAKKPPALGRGRVQTPSLGEQPATKGQSTVNTRPGRTKTSPIKNKTGGGVAGVVPPGGGSPIGRDDNGAENRPGLDNDDFCRACGFTGYLLCCDGCNDAFHLTCADPPLRETPPPNEQWLCHSCLAKKRDSEQQNSDHKLFSGLFDRLNKRNTTVFALPKPVQEHFEDVRADREGGFSEITQYRPMPKGRSGWPEAPNYTALTDNKGNAILCCHCGKSALGERQLLRCDYCPVYWHLDCLDPPMSNPPPLPASGTTRQAWQCPRHVDRVIRDIPLFPGATSTHHLRKAKNPTIIDPALTRGVTNYGVIQVDDSDGDDNQFYDDKNNDGEVVQRLPSMGIKLDFISKVKTARMAEAKKNAAKTRKVINRDLSRPIPAFDKFSLASASDRRASVNLVQLANREADLGLNGDGVQTLLYGLNAESPDDVVRTMNEDETAAASAPPSEEEKRCLLALQELIRRRLGENGSSA</sequence>
<dbReference type="Gene3D" id="3.30.40.10">
    <property type="entry name" value="Zinc/RING finger domain, C3HC4 (zinc finger)"/>
    <property type="match status" value="2"/>
</dbReference>
<name>A0A9P4HV35_9PEZI</name>
<dbReference type="Proteomes" id="UP000799776">
    <property type="component" value="Unassembled WGS sequence"/>
</dbReference>
<evidence type="ECO:0000256" key="3">
    <source>
        <dbReference type="ARBA" id="ARBA00022833"/>
    </source>
</evidence>
<keyword evidence="8" id="KW-1185">Reference proteome</keyword>
<dbReference type="GO" id="GO:0006357">
    <property type="term" value="P:regulation of transcription by RNA polymerase II"/>
    <property type="evidence" value="ECO:0007669"/>
    <property type="project" value="TreeGrafter"/>
</dbReference>
<dbReference type="Pfam" id="PF00628">
    <property type="entry name" value="PHD"/>
    <property type="match status" value="2"/>
</dbReference>
<dbReference type="PROSITE" id="PS01359">
    <property type="entry name" value="ZF_PHD_1"/>
    <property type="match status" value="1"/>
</dbReference>
<evidence type="ECO:0000259" key="6">
    <source>
        <dbReference type="PROSITE" id="PS50016"/>
    </source>
</evidence>
<keyword evidence="3" id="KW-0862">Zinc</keyword>
<evidence type="ECO:0000313" key="8">
    <source>
        <dbReference type="Proteomes" id="UP000799776"/>
    </source>
</evidence>
<feature type="compositionally biased region" description="Basic and acidic residues" evidence="5">
    <location>
        <begin position="82"/>
        <end position="94"/>
    </location>
</feature>
<proteinExistence type="predicted"/>
<feature type="compositionally biased region" description="Basic and acidic residues" evidence="5">
    <location>
        <begin position="361"/>
        <end position="371"/>
    </location>
</feature>
<feature type="domain" description="PHD-type" evidence="6">
    <location>
        <begin position="753"/>
        <end position="812"/>
    </location>
</feature>
<feature type="compositionally biased region" description="Gly residues" evidence="5">
    <location>
        <begin position="590"/>
        <end position="605"/>
    </location>
</feature>
<dbReference type="PANTHER" id="PTHR47636:SF1">
    <property type="entry name" value="TRANSCRIPTIONAL REGULATORY PROTEIN RCO1"/>
    <property type="match status" value="1"/>
</dbReference>
<dbReference type="InterPro" id="IPR019786">
    <property type="entry name" value="Zinc_finger_PHD-type_CS"/>
</dbReference>
<dbReference type="GO" id="GO:0032221">
    <property type="term" value="C:Rpd3S complex"/>
    <property type="evidence" value="ECO:0007669"/>
    <property type="project" value="TreeGrafter"/>
</dbReference>
<dbReference type="PANTHER" id="PTHR47636">
    <property type="entry name" value="TRANSCRIPTIONAL REGULATORY PROTEIN RCO1"/>
    <property type="match status" value="1"/>
</dbReference>
<feature type="region of interest" description="Disordered" evidence="5">
    <location>
        <begin position="270"/>
        <end position="427"/>
    </location>
</feature>
<feature type="region of interest" description="Disordered" evidence="5">
    <location>
        <begin position="1"/>
        <end position="163"/>
    </location>
</feature>
<protein>
    <recommendedName>
        <fullName evidence="6">PHD-type domain-containing protein</fullName>
    </recommendedName>
</protein>
<dbReference type="InterPro" id="IPR019787">
    <property type="entry name" value="Znf_PHD-finger"/>
</dbReference>
<accession>A0A9P4HV35</accession>
<dbReference type="EMBL" id="ML978716">
    <property type="protein sequence ID" value="KAF2088600.1"/>
    <property type="molecule type" value="Genomic_DNA"/>
</dbReference>
<feature type="compositionally biased region" description="Low complexity" evidence="5">
    <location>
        <begin position="396"/>
        <end position="410"/>
    </location>
</feature>
<dbReference type="InterPro" id="IPR011011">
    <property type="entry name" value="Znf_FYVE_PHD"/>
</dbReference>
<evidence type="ECO:0000256" key="2">
    <source>
        <dbReference type="ARBA" id="ARBA00022771"/>
    </source>
</evidence>
<feature type="compositionally biased region" description="Low complexity" evidence="5">
    <location>
        <begin position="25"/>
        <end position="35"/>
    </location>
</feature>